<evidence type="ECO:0000313" key="2">
    <source>
        <dbReference type="Proteomes" id="UP000216442"/>
    </source>
</evidence>
<accession>A0A271LXT0</accession>
<name>A0A271LXT0_9HYPH</name>
<sequence>MHSAAGQDCSRWWVKGTSLGILHQETHEAALKREAETEAQAIRVNIQDDKVDFEDKVEAWPECYRACRLVVAGPRIWTRRFL</sequence>
<dbReference type="EMBL" id="NPKJ01000007">
    <property type="protein sequence ID" value="PAQ12180.1"/>
    <property type="molecule type" value="Genomic_DNA"/>
</dbReference>
<reference evidence="1 2" key="1">
    <citation type="submission" date="2017-08" db="EMBL/GenBank/DDBJ databases">
        <title>Mesorhizobium wenxinae sp. nov., a novel rhizobial species isolated from root nodules of chickpea (Cicer arietinum L.).</title>
        <authorList>
            <person name="Zhang J."/>
        </authorList>
    </citation>
    <scope>NUCLEOTIDE SEQUENCE [LARGE SCALE GENOMIC DNA]</scope>
    <source>
        <strain evidence="1 2">SDW018</strain>
    </source>
</reference>
<proteinExistence type="predicted"/>
<dbReference type="AlphaFoldDB" id="A0A271LXT0"/>
<organism evidence="1 2">
    <name type="scientific">Mesorhizobium temperatum</name>
    <dbReference type="NCBI Taxonomy" id="241416"/>
    <lineage>
        <taxon>Bacteria</taxon>
        <taxon>Pseudomonadati</taxon>
        <taxon>Pseudomonadota</taxon>
        <taxon>Alphaproteobacteria</taxon>
        <taxon>Hyphomicrobiales</taxon>
        <taxon>Phyllobacteriaceae</taxon>
        <taxon>Mesorhizobium</taxon>
    </lineage>
</organism>
<comment type="caution">
    <text evidence="1">The sequence shown here is derived from an EMBL/GenBank/DDBJ whole genome shotgun (WGS) entry which is preliminary data.</text>
</comment>
<keyword evidence="2" id="KW-1185">Reference proteome</keyword>
<dbReference type="Proteomes" id="UP000216442">
    <property type="component" value="Unassembled WGS sequence"/>
</dbReference>
<gene>
    <name evidence="1" type="ORF">CIT26_02115</name>
</gene>
<evidence type="ECO:0000313" key="1">
    <source>
        <dbReference type="EMBL" id="PAQ12180.1"/>
    </source>
</evidence>
<protein>
    <submittedName>
        <fullName evidence="1">Uncharacterized protein</fullName>
    </submittedName>
</protein>